<dbReference type="GO" id="GO:0005737">
    <property type="term" value="C:cytoplasm"/>
    <property type="evidence" value="ECO:0000318"/>
    <property type="project" value="GO_Central"/>
</dbReference>
<evidence type="ECO:0000256" key="1">
    <source>
        <dbReference type="ARBA" id="ARBA00005354"/>
    </source>
</evidence>
<dbReference type="FunFam" id="3.30.200.20:FF:000101">
    <property type="entry name" value="CDPK-related kinase 1"/>
    <property type="match status" value="1"/>
</dbReference>
<gene>
    <name evidence="14" type="ORF">MIMGU_mgv1a0043832mg</name>
</gene>
<dbReference type="GO" id="GO:0009931">
    <property type="term" value="F:calcium-dependent protein serine/threonine kinase activity"/>
    <property type="evidence" value="ECO:0000318"/>
    <property type="project" value="GO_Central"/>
</dbReference>
<evidence type="ECO:0000256" key="6">
    <source>
        <dbReference type="ARBA" id="ARBA00022741"/>
    </source>
</evidence>
<evidence type="ECO:0000256" key="5">
    <source>
        <dbReference type="ARBA" id="ARBA00022737"/>
    </source>
</evidence>
<dbReference type="Proteomes" id="UP000030748">
    <property type="component" value="Unassembled WGS sequence"/>
</dbReference>
<dbReference type="InterPro" id="IPR000719">
    <property type="entry name" value="Prot_kinase_dom"/>
</dbReference>
<dbReference type="SUPFAM" id="SSF56112">
    <property type="entry name" value="Protein kinase-like (PK-like)"/>
    <property type="match status" value="1"/>
</dbReference>
<keyword evidence="4" id="KW-0808">Transferase</keyword>
<dbReference type="GO" id="GO:0004683">
    <property type="term" value="F:calcium/calmodulin-dependent protein kinase activity"/>
    <property type="evidence" value="ECO:0000318"/>
    <property type="project" value="GO_Central"/>
</dbReference>
<feature type="region of interest" description="Disordered" evidence="12">
    <location>
        <begin position="72"/>
        <end position="97"/>
    </location>
</feature>
<feature type="compositionally biased region" description="Basic and acidic residues" evidence="12">
    <location>
        <begin position="45"/>
        <end position="54"/>
    </location>
</feature>
<keyword evidence="15" id="KW-1185">Reference proteome</keyword>
<sequence>MGVCTSKPKTSQELDFNSSGEIKPEVNSIDDGKENPAQSANGAENAKKNDDVGKKSPFFPFYSPSPAHYFFSKKSPARSPAPTSGTPRRFFKRPFPPPSPAKHIRAVLARRHGSVKPNEAAIPEGKEVADGNGLDKSFGFTKNLSSKYELGEEVGRGHFGYTCKAKFKKGEFKGQDVAVKVIPKLKMTTAIAIEDVRKEVKILRALTGQTNLIQFHDAYEDQENVYIVMELCEGGELLDRILSRGGKYTEEDAKVVMMQILNVVALNDIVGSAYYVAPEVLHRAYSTEADVWSIGVISYILLCGSRPFWARTESGIFRAVVKAEPTYEEQPWPTLSAEAKDFVKRLLNKDPRKRMTAAQAICHPWIRNTND</sequence>
<dbReference type="GO" id="GO:0005524">
    <property type="term" value="F:ATP binding"/>
    <property type="evidence" value="ECO:0007669"/>
    <property type="project" value="UniProtKB-UniRule"/>
</dbReference>
<accession>A0A022RKI8</accession>
<feature type="binding site" evidence="11">
    <location>
        <position position="180"/>
    </location>
    <ligand>
        <name>ATP</name>
        <dbReference type="ChEBI" id="CHEBI:30616"/>
    </ligand>
</feature>
<keyword evidence="3" id="KW-0723">Serine/threonine-protein kinase</keyword>
<evidence type="ECO:0000256" key="12">
    <source>
        <dbReference type="SAM" id="MobiDB-lite"/>
    </source>
</evidence>
<dbReference type="EMBL" id="KI630445">
    <property type="protein sequence ID" value="EYU39405.1"/>
    <property type="molecule type" value="Genomic_DNA"/>
</dbReference>
<feature type="region of interest" description="Disordered" evidence="12">
    <location>
        <begin position="1"/>
        <end position="57"/>
    </location>
</feature>
<feature type="non-terminal residue" evidence="14">
    <location>
        <position position="371"/>
    </location>
</feature>
<dbReference type="STRING" id="4155.A0A022RKI8"/>
<dbReference type="InterPro" id="IPR011009">
    <property type="entry name" value="Kinase-like_dom_sf"/>
</dbReference>
<dbReference type="eggNOG" id="KOG0032">
    <property type="taxonomic scope" value="Eukaryota"/>
</dbReference>
<evidence type="ECO:0000256" key="8">
    <source>
        <dbReference type="ARBA" id="ARBA00022840"/>
    </source>
</evidence>
<evidence type="ECO:0000259" key="13">
    <source>
        <dbReference type="PROSITE" id="PS50011"/>
    </source>
</evidence>
<evidence type="ECO:0000256" key="3">
    <source>
        <dbReference type="ARBA" id="ARBA00022527"/>
    </source>
</evidence>
<dbReference type="FunFam" id="1.10.510.10:FF:001864">
    <property type="entry name" value="Calcium-dependent protein kinase SK5"/>
    <property type="match status" value="1"/>
</dbReference>
<dbReference type="AlphaFoldDB" id="A0A022RKI8"/>
<dbReference type="PROSITE" id="PS50011">
    <property type="entry name" value="PROTEIN_KINASE_DOM"/>
    <property type="match status" value="1"/>
</dbReference>
<dbReference type="PANTHER" id="PTHR24349">
    <property type="entry name" value="SERINE/THREONINE-PROTEIN KINASE"/>
    <property type="match status" value="1"/>
</dbReference>
<dbReference type="Pfam" id="PF00069">
    <property type="entry name" value="Pkinase"/>
    <property type="match status" value="2"/>
</dbReference>
<feature type="compositionally biased region" description="Polar residues" evidence="12">
    <location>
        <begin position="7"/>
        <end position="20"/>
    </location>
</feature>
<comment type="catalytic activity">
    <reaction evidence="9">
        <text>L-threonyl-[protein] + ATP = O-phospho-L-threonyl-[protein] + ADP + H(+)</text>
        <dbReference type="Rhea" id="RHEA:46608"/>
        <dbReference type="Rhea" id="RHEA-COMP:11060"/>
        <dbReference type="Rhea" id="RHEA-COMP:11605"/>
        <dbReference type="ChEBI" id="CHEBI:15378"/>
        <dbReference type="ChEBI" id="CHEBI:30013"/>
        <dbReference type="ChEBI" id="CHEBI:30616"/>
        <dbReference type="ChEBI" id="CHEBI:61977"/>
        <dbReference type="ChEBI" id="CHEBI:456216"/>
        <dbReference type="EC" id="2.7.11.1"/>
    </reaction>
</comment>
<dbReference type="InterPro" id="IPR050205">
    <property type="entry name" value="CDPK_Ser/Thr_kinases"/>
</dbReference>
<evidence type="ECO:0000313" key="15">
    <source>
        <dbReference type="Proteomes" id="UP000030748"/>
    </source>
</evidence>
<reference evidence="14 15" key="1">
    <citation type="journal article" date="2013" name="Proc. Natl. Acad. Sci. U.S.A.">
        <title>Fine-scale variation in meiotic recombination in Mimulus inferred from population shotgun sequencing.</title>
        <authorList>
            <person name="Hellsten U."/>
            <person name="Wright K.M."/>
            <person name="Jenkins J."/>
            <person name="Shu S."/>
            <person name="Yuan Y."/>
            <person name="Wessler S.R."/>
            <person name="Schmutz J."/>
            <person name="Willis J.H."/>
            <person name="Rokhsar D.S."/>
        </authorList>
    </citation>
    <scope>NUCLEOTIDE SEQUENCE [LARGE SCALE GENOMIC DNA]</scope>
    <source>
        <strain evidence="15">cv. DUN x IM62</strain>
    </source>
</reference>
<evidence type="ECO:0000313" key="14">
    <source>
        <dbReference type="EMBL" id="EYU39405.1"/>
    </source>
</evidence>
<keyword evidence="6 11" id="KW-0547">Nucleotide-binding</keyword>
<evidence type="ECO:0000256" key="11">
    <source>
        <dbReference type="PROSITE-ProRule" id="PRU10141"/>
    </source>
</evidence>
<dbReference type="EC" id="2.7.11.1" evidence="2"/>
<dbReference type="PROSITE" id="PS00107">
    <property type="entry name" value="PROTEIN_KINASE_ATP"/>
    <property type="match status" value="1"/>
</dbReference>
<organism evidence="14 15">
    <name type="scientific">Erythranthe guttata</name>
    <name type="common">Yellow monkey flower</name>
    <name type="synonym">Mimulus guttatus</name>
    <dbReference type="NCBI Taxonomy" id="4155"/>
    <lineage>
        <taxon>Eukaryota</taxon>
        <taxon>Viridiplantae</taxon>
        <taxon>Streptophyta</taxon>
        <taxon>Embryophyta</taxon>
        <taxon>Tracheophyta</taxon>
        <taxon>Spermatophyta</taxon>
        <taxon>Magnoliopsida</taxon>
        <taxon>eudicotyledons</taxon>
        <taxon>Gunneridae</taxon>
        <taxon>Pentapetalae</taxon>
        <taxon>asterids</taxon>
        <taxon>lamiids</taxon>
        <taxon>Lamiales</taxon>
        <taxon>Phrymaceae</taxon>
        <taxon>Erythranthe</taxon>
    </lineage>
</organism>
<dbReference type="GO" id="GO:0005516">
    <property type="term" value="F:calmodulin binding"/>
    <property type="evidence" value="ECO:0000318"/>
    <property type="project" value="GO_Central"/>
</dbReference>
<keyword evidence="8 11" id="KW-0067">ATP-binding</keyword>
<comment type="similarity">
    <text evidence="1">Belongs to the protein kinase superfamily. CAMK Ser/Thr protein kinase family. CaMK subfamily.</text>
</comment>
<feature type="domain" description="Protein kinase" evidence="13">
    <location>
        <begin position="148"/>
        <end position="366"/>
    </location>
</feature>
<evidence type="ECO:0000256" key="9">
    <source>
        <dbReference type="ARBA" id="ARBA00047899"/>
    </source>
</evidence>
<evidence type="ECO:0000256" key="2">
    <source>
        <dbReference type="ARBA" id="ARBA00012513"/>
    </source>
</evidence>
<name>A0A022RKI8_ERYGU</name>
<evidence type="ECO:0000256" key="10">
    <source>
        <dbReference type="ARBA" id="ARBA00048679"/>
    </source>
</evidence>
<evidence type="ECO:0000256" key="4">
    <source>
        <dbReference type="ARBA" id="ARBA00022679"/>
    </source>
</evidence>
<dbReference type="InterPro" id="IPR017441">
    <property type="entry name" value="Protein_kinase_ATP_BS"/>
</dbReference>
<keyword evidence="5" id="KW-0677">Repeat</keyword>
<evidence type="ECO:0000256" key="7">
    <source>
        <dbReference type="ARBA" id="ARBA00022777"/>
    </source>
</evidence>
<dbReference type="Gene3D" id="1.10.510.10">
    <property type="entry name" value="Transferase(Phosphotransferase) domain 1"/>
    <property type="match status" value="2"/>
</dbReference>
<dbReference type="GO" id="GO:0005634">
    <property type="term" value="C:nucleus"/>
    <property type="evidence" value="ECO:0000318"/>
    <property type="project" value="GO_Central"/>
</dbReference>
<dbReference type="GO" id="GO:0035556">
    <property type="term" value="P:intracellular signal transduction"/>
    <property type="evidence" value="ECO:0000318"/>
    <property type="project" value="GO_Central"/>
</dbReference>
<protein>
    <recommendedName>
        <fullName evidence="2">non-specific serine/threonine protein kinase</fullName>
        <ecNumber evidence="2">2.7.11.1</ecNumber>
    </recommendedName>
</protein>
<keyword evidence="7" id="KW-0418">Kinase</keyword>
<proteinExistence type="inferred from homology"/>
<comment type="catalytic activity">
    <reaction evidence="10">
        <text>L-seryl-[protein] + ATP = O-phospho-L-seryl-[protein] + ADP + H(+)</text>
        <dbReference type="Rhea" id="RHEA:17989"/>
        <dbReference type="Rhea" id="RHEA-COMP:9863"/>
        <dbReference type="Rhea" id="RHEA-COMP:11604"/>
        <dbReference type="ChEBI" id="CHEBI:15378"/>
        <dbReference type="ChEBI" id="CHEBI:29999"/>
        <dbReference type="ChEBI" id="CHEBI:30616"/>
        <dbReference type="ChEBI" id="CHEBI:83421"/>
        <dbReference type="ChEBI" id="CHEBI:456216"/>
        <dbReference type="EC" id="2.7.11.1"/>
    </reaction>
</comment>